<evidence type="ECO:0000313" key="2">
    <source>
        <dbReference type="Proteomes" id="UP000724584"/>
    </source>
</evidence>
<name>A0ACB7PB75_9PEZI</name>
<protein>
    <submittedName>
        <fullName evidence="1">Uncharacterized protein</fullName>
    </submittedName>
</protein>
<dbReference type="EMBL" id="JAGIZQ010000003">
    <property type="protein sequence ID" value="KAH6636439.1"/>
    <property type="molecule type" value="Genomic_DNA"/>
</dbReference>
<sequence length="460" mass="51144">MEALSLTARSTWTGTRRQVVAMGRMVKRMGALMKDVQELFVFLATCSKEMLAEIGRNTRLLLRIASQLKRVIQVIEAMPRDLGVDIIRLDDAWGETWGLPLQACGSWESFCDLLQRVVFAGKPGLDQVTDDQFAITLANAGRMNLNPFTWRLVLEKNIHIEQTMVVCRAYSKPSKACPFPGCSGMTILAVNGGKRCSTCGRQATIWRRAQSIINLEYAFPEFRRPPPIQLVDGEYQHFRRVQFQEPAEPIQSTGEVIRKMKENILDASTIAYNGGLVSQHVENDCLPSDETAAALKRVAIWLLAAVLLKCSVVDDRFLAEAYMRQGGGHEAGGAMNPAAHLALSVSICFNISGVTASRLGRDADALAAFSEALRLDPSQYLSWYNLAVLVDAYDETGLAIRCFEACLQRNPDLPQVEARLQVLRRHTAGTGPPPDDFKIHDLEDYELDILKGLDSELRDE</sequence>
<accession>A0ACB7PB75</accession>
<reference evidence="1 2" key="1">
    <citation type="journal article" date="2021" name="Nat. Commun.">
        <title>Genetic determinants of endophytism in the Arabidopsis root mycobiome.</title>
        <authorList>
            <person name="Mesny F."/>
            <person name="Miyauchi S."/>
            <person name="Thiergart T."/>
            <person name="Pickel B."/>
            <person name="Atanasova L."/>
            <person name="Karlsson M."/>
            <person name="Huettel B."/>
            <person name="Barry K.W."/>
            <person name="Haridas S."/>
            <person name="Chen C."/>
            <person name="Bauer D."/>
            <person name="Andreopoulos W."/>
            <person name="Pangilinan J."/>
            <person name="LaButti K."/>
            <person name="Riley R."/>
            <person name="Lipzen A."/>
            <person name="Clum A."/>
            <person name="Drula E."/>
            <person name="Henrissat B."/>
            <person name="Kohler A."/>
            <person name="Grigoriev I.V."/>
            <person name="Martin F.M."/>
            <person name="Hacquard S."/>
        </authorList>
    </citation>
    <scope>NUCLEOTIDE SEQUENCE [LARGE SCALE GENOMIC DNA]</scope>
    <source>
        <strain evidence="1 2">MPI-SDFR-AT-0079</strain>
    </source>
</reference>
<dbReference type="Proteomes" id="UP000724584">
    <property type="component" value="Unassembled WGS sequence"/>
</dbReference>
<gene>
    <name evidence="1" type="ORF">F5144DRAFT_179711</name>
</gene>
<evidence type="ECO:0000313" key="1">
    <source>
        <dbReference type="EMBL" id="KAH6636439.1"/>
    </source>
</evidence>
<comment type="caution">
    <text evidence="1">The sequence shown here is derived from an EMBL/GenBank/DDBJ whole genome shotgun (WGS) entry which is preliminary data.</text>
</comment>
<proteinExistence type="predicted"/>
<organism evidence="1 2">
    <name type="scientific">Chaetomium tenue</name>
    <dbReference type="NCBI Taxonomy" id="1854479"/>
    <lineage>
        <taxon>Eukaryota</taxon>
        <taxon>Fungi</taxon>
        <taxon>Dikarya</taxon>
        <taxon>Ascomycota</taxon>
        <taxon>Pezizomycotina</taxon>
        <taxon>Sordariomycetes</taxon>
        <taxon>Sordariomycetidae</taxon>
        <taxon>Sordariales</taxon>
        <taxon>Chaetomiaceae</taxon>
        <taxon>Chaetomium</taxon>
    </lineage>
</organism>
<keyword evidence="2" id="KW-1185">Reference proteome</keyword>